<dbReference type="PANTHER" id="PTHR43540">
    <property type="entry name" value="PEROXYUREIDOACRYLATE/UREIDOACRYLATE AMIDOHYDROLASE-RELATED"/>
    <property type="match status" value="1"/>
</dbReference>
<dbReference type="Pfam" id="PF00857">
    <property type="entry name" value="Isochorismatase"/>
    <property type="match status" value="1"/>
</dbReference>
<evidence type="ECO:0000313" key="5">
    <source>
        <dbReference type="Proteomes" id="UP000003052"/>
    </source>
</evidence>
<protein>
    <submittedName>
        <fullName evidence="4">Isochorismatase family protein</fullName>
    </submittedName>
</protein>
<dbReference type="GO" id="GO:0016787">
    <property type="term" value="F:hydrolase activity"/>
    <property type="evidence" value="ECO:0007669"/>
    <property type="project" value="UniProtKB-KW"/>
</dbReference>
<dbReference type="CDD" id="cd00431">
    <property type="entry name" value="cysteine_hydrolases"/>
    <property type="match status" value="1"/>
</dbReference>
<dbReference type="InterPro" id="IPR050272">
    <property type="entry name" value="Isochorismatase-like_hydrls"/>
</dbReference>
<dbReference type="PANTHER" id="PTHR43540:SF16">
    <property type="entry name" value="ISOCHORISMATASE-LIKE DOMAIN-CONTAINING PROTEIN"/>
    <property type="match status" value="1"/>
</dbReference>
<reference evidence="4 5" key="1">
    <citation type="journal article" date="2011" name="J. Bacteriol.">
        <title>The Draft Genome of Planococcus donghaensis MPA1U2 Reveals Nonsporulation Pathways Controlled by a Conserved Spo0A Regulon.</title>
        <authorList>
            <person name="Pearson M.D."/>
            <person name="Noller H.F."/>
        </authorList>
    </citation>
    <scope>NUCLEOTIDE SEQUENCE [LARGE SCALE GENOMIC DNA]</scope>
    <source>
        <strain evidence="4 5">MPA1U2</strain>
    </source>
</reference>
<comment type="similarity">
    <text evidence="1">Belongs to the isochorismatase family.</text>
</comment>
<dbReference type="Proteomes" id="UP000003052">
    <property type="component" value="Unassembled WGS sequence"/>
</dbReference>
<dbReference type="SUPFAM" id="SSF52499">
    <property type="entry name" value="Isochorismatase-like hydrolases"/>
    <property type="match status" value="1"/>
</dbReference>
<dbReference type="EMBL" id="AEPB01000008">
    <property type="protein sequence ID" value="EGA90956.1"/>
    <property type="molecule type" value="Genomic_DNA"/>
</dbReference>
<dbReference type="InterPro" id="IPR000868">
    <property type="entry name" value="Isochorismatase-like_dom"/>
</dbReference>
<evidence type="ECO:0000259" key="3">
    <source>
        <dbReference type="Pfam" id="PF00857"/>
    </source>
</evidence>
<comment type="caution">
    <text evidence="4">The sequence shown here is derived from an EMBL/GenBank/DDBJ whole genome shotgun (WGS) entry which is preliminary data.</text>
</comment>
<organism evidence="4 5">
    <name type="scientific">Planococcus donghaensis MPA1U2</name>
    <dbReference type="NCBI Taxonomy" id="933115"/>
    <lineage>
        <taxon>Bacteria</taxon>
        <taxon>Bacillati</taxon>
        <taxon>Bacillota</taxon>
        <taxon>Bacilli</taxon>
        <taxon>Bacillales</taxon>
        <taxon>Caryophanaceae</taxon>
        <taxon>Planococcus</taxon>
    </lineage>
</organism>
<dbReference type="InterPro" id="IPR036380">
    <property type="entry name" value="Isochorismatase-like_sf"/>
</dbReference>
<gene>
    <name evidence="4" type="ORF">GPDM_02400</name>
</gene>
<evidence type="ECO:0000256" key="2">
    <source>
        <dbReference type="ARBA" id="ARBA00022801"/>
    </source>
</evidence>
<dbReference type="Gene3D" id="3.40.50.850">
    <property type="entry name" value="Isochorismatase-like"/>
    <property type="match status" value="1"/>
</dbReference>
<dbReference type="eggNOG" id="COG1335">
    <property type="taxonomic scope" value="Bacteria"/>
</dbReference>
<dbReference type="RefSeq" id="WP_008428568.1">
    <property type="nucleotide sequence ID" value="NZ_AEPB01000008.1"/>
</dbReference>
<evidence type="ECO:0000313" key="4">
    <source>
        <dbReference type="EMBL" id="EGA90956.1"/>
    </source>
</evidence>
<dbReference type="AlphaFoldDB" id="E7RDF2"/>
<name>E7RDF2_9BACL</name>
<proteinExistence type="inferred from homology"/>
<evidence type="ECO:0000256" key="1">
    <source>
        <dbReference type="ARBA" id="ARBA00006336"/>
    </source>
</evidence>
<feature type="domain" description="Isochorismatase-like" evidence="3">
    <location>
        <begin position="39"/>
        <end position="212"/>
    </location>
</feature>
<accession>E7RDF2</accession>
<keyword evidence="2" id="KW-0378">Hydrolase</keyword>
<sequence>MKVHEQSNDFERTDEKMTLEEQQDSILPVGKMEINRENTALVIVDPQNDFLRDDGVAWELVKESVEANQTIQNLELLLKAGEKNNLKLFISPHYYYPTDGDWQFGGPLENMMHKGGMFKREDPLSLEGFEGSGADFLESLKPFIKKPETIVASPHKVYGPQNTDLVLQLRKHGISRLILAGMSANLCIESHLRDLLEQGFEVAVVSDATAAAILPGLNGEQAAKVNVRMIANAMWTTEETIKRLEGE</sequence>